<name>A0AAN6UG89_9PEZI</name>
<organism evidence="2 3">
    <name type="scientific">Trichocladium antarcticum</name>
    <dbReference type="NCBI Taxonomy" id="1450529"/>
    <lineage>
        <taxon>Eukaryota</taxon>
        <taxon>Fungi</taxon>
        <taxon>Dikarya</taxon>
        <taxon>Ascomycota</taxon>
        <taxon>Pezizomycotina</taxon>
        <taxon>Sordariomycetes</taxon>
        <taxon>Sordariomycetidae</taxon>
        <taxon>Sordariales</taxon>
        <taxon>Chaetomiaceae</taxon>
        <taxon>Trichocladium</taxon>
    </lineage>
</organism>
<reference evidence="2" key="2">
    <citation type="submission" date="2023-05" db="EMBL/GenBank/DDBJ databases">
        <authorList>
            <consortium name="Lawrence Berkeley National Laboratory"/>
            <person name="Steindorff A."/>
            <person name="Hensen N."/>
            <person name="Bonometti L."/>
            <person name="Westerberg I."/>
            <person name="Brannstrom I.O."/>
            <person name="Guillou S."/>
            <person name="Cros-Aarteil S."/>
            <person name="Calhoun S."/>
            <person name="Haridas S."/>
            <person name="Kuo A."/>
            <person name="Mondo S."/>
            <person name="Pangilinan J."/>
            <person name="Riley R."/>
            <person name="Labutti K."/>
            <person name="Andreopoulos B."/>
            <person name="Lipzen A."/>
            <person name="Chen C."/>
            <person name="Yanf M."/>
            <person name="Daum C."/>
            <person name="Ng V."/>
            <person name="Clum A."/>
            <person name="Ohm R."/>
            <person name="Martin F."/>
            <person name="Silar P."/>
            <person name="Natvig D."/>
            <person name="Lalanne C."/>
            <person name="Gautier V."/>
            <person name="Ament-Velasquez S.L."/>
            <person name="Kruys A."/>
            <person name="Hutchinson M.I."/>
            <person name="Powell A.J."/>
            <person name="Barry K."/>
            <person name="Miller A.N."/>
            <person name="Grigoriev I.V."/>
            <person name="Debuchy R."/>
            <person name="Gladieux P."/>
            <person name="Thoren M.H."/>
            <person name="Johannesson H."/>
        </authorList>
    </citation>
    <scope>NUCLEOTIDE SEQUENCE</scope>
    <source>
        <strain evidence="2">CBS 123565</strain>
    </source>
</reference>
<dbReference type="EMBL" id="MU853419">
    <property type="protein sequence ID" value="KAK4132160.1"/>
    <property type="molecule type" value="Genomic_DNA"/>
</dbReference>
<proteinExistence type="predicted"/>
<feature type="compositionally biased region" description="Basic and acidic residues" evidence="1">
    <location>
        <begin position="71"/>
        <end position="82"/>
    </location>
</feature>
<comment type="caution">
    <text evidence="2">The sequence shown here is derived from an EMBL/GenBank/DDBJ whole genome shotgun (WGS) entry which is preliminary data.</text>
</comment>
<accession>A0AAN6UG89</accession>
<feature type="compositionally biased region" description="Polar residues" evidence="1">
    <location>
        <begin position="96"/>
        <end position="108"/>
    </location>
</feature>
<dbReference type="Proteomes" id="UP001304895">
    <property type="component" value="Unassembled WGS sequence"/>
</dbReference>
<gene>
    <name evidence="2" type="ORF">BT67DRAFT_92063</name>
</gene>
<keyword evidence="3" id="KW-1185">Reference proteome</keyword>
<evidence type="ECO:0000313" key="2">
    <source>
        <dbReference type="EMBL" id="KAK4132160.1"/>
    </source>
</evidence>
<feature type="compositionally biased region" description="Basic and acidic residues" evidence="1">
    <location>
        <begin position="35"/>
        <end position="52"/>
    </location>
</feature>
<reference evidence="2" key="1">
    <citation type="journal article" date="2023" name="Mol. Phylogenet. Evol.">
        <title>Genome-scale phylogeny and comparative genomics of the fungal order Sordariales.</title>
        <authorList>
            <person name="Hensen N."/>
            <person name="Bonometti L."/>
            <person name="Westerberg I."/>
            <person name="Brannstrom I.O."/>
            <person name="Guillou S."/>
            <person name="Cros-Aarteil S."/>
            <person name="Calhoun S."/>
            <person name="Haridas S."/>
            <person name="Kuo A."/>
            <person name="Mondo S."/>
            <person name="Pangilinan J."/>
            <person name="Riley R."/>
            <person name="LaButti K."/>
            <person name="Andreopoulos B."/>
            <person name="Lipzen A."/>
            <person name="Chen C."/>
            <person name="Yan M."/>
            <person name="Daum C."/>
            <person name="Ng V."/>
            <person name="Clum A."/>
            <person name="Steindorff A."/>
            <person name="Ohm R.A."/>
            <person name="Martin F."/>
            <person name="Silar P."/>
            <person name="Natvig D.O."/>
            <person name="Lalanne C."/>
            <person name="Gautier V."/>
            <person name="Ament-Velasquez S.L."/>
            <person name="Kruys A."/>
            <person name="Hutchinson M.I."/>
            <person name="Powell A.J."/>
            <person name="Barry K."/>
            <person name="Miller A.N."/>
            <person name="Grigoriev I.V."/>
            <person name="Debuchy R."/>
            <person name="Gladieux P."/>
            <person name="Hiltunen Thoren M."/>
            <person name="Johannesson H."/>
        </authorList>
    </citation>
    <scope>NUCLEOTIDE SEQUENCE</scope>
    <source>
        <strain evidence="2">CBS 123565</strain>
    </source>
</reference>
<evidence type="ECO:0000256" key="1">
    <source>
        <dbReference type="SAM" id="MobiDB-lite"/>
    </source>
</evidence>
<sequence length="228" mass="24756">MKNDKRFARSAALAYLSRTMAFDCLIDFFDGFVRDDREKEKKRNQEIEDAGRKLQLAYDSPSVGPAQTSPADRDDASPRETARQTPPQASRRPPTRSLSPKSTTSDQINGGGLFPDQKDVDAATSPKSISADEPETTSARGHNSPSLESRAATQVVGVSRESQGPPDGQPSPAQRKRRRNGLAGGEATSTAADTHPPTERPPVKRRAARRVATARTEGPPRRSARLAR</sequence>
<protein>
    <submittedName>
        <fullName evidence="2">Uncharacterized protein</fullName>
    </submittedName>
</protein>
<dbReference type="AlphaFoldDB" id="A0AAN6UG89"/>
<evidence type="ECO:0000313" key="3">
    <source>
        <dbReference type="Proteomes" id="UP001304895"/>
    </source>
</evidence>
<feature type="region of interest" description="Disordered" evidence="1">
    <location>
        <begin position="35"/>
        <end position="228"/>
    </location>
</feature>
<feature type="compositionally biased region" description="Polar residues" evidence="1">
    <location>
        <begin position="136"/>
        <end position="147"/>
    </location>
</feature>